<dbReference type="AlphaFoldDB" id="A0AAD8R4C9"/>
<evidence type="ECO:0000313" key="2">
    <source>
        <dbReference type="EMBL" id="KAK1612749.1"/>
    </source>
</evidence>
<accession>A0AAD8R4C9</accession>
<organism evidence="2 3">
    <name type="scientific">Lolium multiflorum</name>
    <name type="common">Italian ryegrass</name>
    <name type="synonym">Lolium perenne subsp. multiflorum</name>
    <dbReference type="NCBI Taxonomy" id="4521"/>
    <lineage>
        <taxon>Eukaryota</taxon>
        <taxon>Viridiplantae</taxon>
        <taxon>Streptophyta</taxon>
        <taxon>Embryophyta</taxon>
        <taxon>Tracheophyta</taxon>
        <taxon>Spermatophyta</taxon>
        <taxon>Magnoliopsida</taxon>
        <taxon>Liliopsida</taxon>
        <taxon>Poales</taxon>
        <taxon>Poaceae</taxon>
        <taxon>BOP clade</taxon>
        <taxon>Pooideae</taxon>
        <taxon>Poodae</taxon>
        <taxon>Poeae</taxon>
        <taxon>Poeae Chloroplast Group 2 (Poeae type)</taxon>
        <taxon>Loliodinae</taxon>
        <taxon>Loliinae</taxon>
        <taxon>Lolium</taxon>
    </lineage>
</organism>
<feature type="region of interest" description="Disordered" evidence="1">
    <location>
        <begin position="1"/>
        <end position="52"/>
    </location>
</feature>
<keyword evidence="3" id="KW-1185">Reference proteome</keyword>
<reference evidence="2" key="1">
    <citation type="submission" date="2023-07" db="EMBL/GenBank/DDBJ databases">
        <title>A chromosome-level genome assembly of Lolium multiflorum.</title>
        <authorList>
            <person name="Chen Y."/>
            <person name="Copetti D."/>
            <person name="Kolliker R."/>
            <person name="Studer B."/>
        </authorList>
    </citation>
    <scope>NUCLEOTIDE SEQUENCE</scope>
    <source>
        <strain evidence="2">02402/16</strain>
        <tissue evidence="2">Leaf</tissue>
    </source>
</reference>
<proteinExistence type="predicted"/>
<evidence type="ECO:0000256" key="1">
    <source>
        <dbReference type="SAM" id="MobiDB-lite"/>
    </source>
</evidence>
<name>A0AAD8R4C9_LOLMU</name>
<feature type="region of interest" description="Disordered" evidence="1">
    <location>
        <begin position="97"/>
        <end position="134"/>
    </location>
</feature>
<protein>
    <submittedName>
        <fullName evidence="2">Uncharacterized protein</fullName>
    </submittedName>
</protein>
<sequence length="134" mass="13628">MGSIEGNGGVELRSGETTTEERGGSSDQEDDVEGRGEVLRGPLAAGRGGAATDGMLWQTELRPHAAGEFSMAAAQANLVMEDQAQVLASPAATLVERTTATAGPTPPGSSAPTSSVQRTPTTPSILRPGRAGRK</sequence>
<gene>
    <name evidence="2" type="ORF">QYE76_036422</name>
</gene>
<comment type="caution">
    <text evidence="2">The sequence shown here is derived from an EMBL/GenBank/DDBJ whole genome shotgun (WGS) entry which is preliminary data.</text>
</comment>
<evidence type="ECO:0000313" key="3">
    <source>
        <dbReference type="Proteomes" id="UP001231189"/>
    </source>
</evidence>
<dbReference type="EMBL" id="JAUUTY010000007">
    <property type="protein sequence ID" value="KAK1612749.1"/>
    <property type="molecule type" value="Genomic_DNA"/>
</dbReference>
<dbReference type="Proteomes" id="UP001231189">
    <property type="component" value="Unassembled WGS sequence"/>
</dbReference>